<organism evidence="6 7">
    <name type="scientific">Nocardioides fonticola</name>
    <dbReference type="NCBI Taxonomy" id="450363"/>
    <lineage>
        <taxon>Bacteria</taxon>
        <taxon>Bacillati</taxon>
        <taxon>Actinomycetota</taxon>
        <taxon>Actinomycetes</taxon>
        <taxon>Propionibacteriales</taxon>
        <taxon>Nocardioidaceae</taxon>
        <taxon>Nocardioides</taxon>
    </lineage>
</organism>
<evidence type="ECO:0000313" key="6">
    <source>
        <dbReference type="EMBL" id="GAA4124109.1"/>
    </source>
</evidence>
<dbReference type="Proteomes" id="UP001501495">
    <property type="component" value="Unassembled WGS sequence"/>
</dbReference>
<protein>
    <submittedName>
        <fullName evidence="6">LysR family transcriptional regulator</fullName>
    </submittedName>
</protein>
<evidence type="ECO:0000259" key="5">
    <source>
        <dbReference type="PROSITE" id="PS50931"/>
    </source>
</evidence>
<dbReference type="Pfam" id="PF03466">
    <property type="entry name" value="LysR_substrate"/>
    <property type="match status" value="1"/>
</dbReference>
<evidence type="ECO:0000256" key="1">
    <source>
        <dbReference type="ARBA" id="ARBA00009437"/>
    </source>
</evidence>
<sequence length="309" mass="31986">MGVPLSPHLPPLSALELLVDVARTSSIGAAARLHGISQQAASERLRSIESQVGLALVVRGPRGSSLTPAGRVMVEWAVRLLDVAGEIDAALDTLRAGRDRALHVAASMTVAEHLLPRWLVLLRQRQLTAGQEPTAVSLEATNSRTVLEEVLDGRADIGFVEGSTAPGVRSLEIGTDDLVVVTAPGHPWTRRRRPVTAAELAATALTSREEGSGTRGVLEDALAAAGLEPAAPAVELTTSTAVREAVRAGSPPAVLSRLTVGADVAAGALAVVPVPDLDLRRTLRAVWTGSARPPAGAVRDLLAVATAAE</sequence>
<name>A0ABP7XRE3_9ACTN</name>
<evidence type="ECO:0000256" key="3">
    <source>
        <dbReference type="ARBA" id="ARBA00023125"/>
    </source>
</evidence>
<keyword evidence="2" id="KW-0805">Transcription regulation</keyword>
<dbReference type="PANTHER" id="PTHR30126:SF39">
    <property type="entry name" value="HTH-TYPE TRANSCRIPTIONAL REGULATOR CYSL"/>
    <property type="match status" value="1"/>
</dbReference>
<evidence type="ECO:0000256" key="2">
    <source>
        <dbReference type="ARBA" id="ARBA00023015"/>
    </source>
</evidence>
<dbReference type="InterPro" id="IPR000847">
    <property type="entry name" value="LysR_HTH_N"/>
</dbReference>
<feature type="domain" description="HTH lysR-type" evidence="5">
    <location>
        <begin position="10"/>
        <end position="67"/>
    </location>
</feature>
<dbReference type="PROSITE" id="PS50931">
    <property type="entry name" value="HTH_LYSR"/>
    <property type="match status" value="1"/>
</dbReference>
<dbReference type="Gene3D" id="3.40.190.10">
    <property type="entry name" value="Periplasmic binding protein-like II"/>
    <property type="match status" value="2"/>
</dbReference>
<comment type="caution">
    <text evidence="6">The sequence shown here is derived from an EMBL/GenBank/DDBJ whole genome shotgun (WGS) entry which is preliminary data.</text>
</comment>
<dbReference type="InterPro" id="IPR005119">
    <property type="entry name" value="LysR_subst-bd"/>
</dbReference>
<dbReference type="InterPro" id="IPR036388">
    <property type="entry name" value="WH-like_DNA-bd_sf"/>
</dbReference>
<dbReference type="SUPFAM" id="SSF46785">
    <property type="entry name" value="Winged helix' DNA-binding domain"/>
    <property type="match status" value="1"/>
</dbReference>
<accession>A0ABP7XRE3</accession>
<comment type="similarity">
    <text evidence="1">Belongs to the LysR transcriptional regulatory family.</text>
</comment>
<dbReference type="Gene3D" id="1.10.10.10">
    <property type="entry name" value="Winged helix-like DNA-binding domain superfamily/Winged helix DNA-binding domain"/>
    <property type="match status" value="1"/>
</dbReference>
<keyword evidence="7" id="KW-1185">Reference proteome</keyword>
<keyword evidence="4" id="KW-0804">Transcription</keyword>
<reference evidence="7" key="1">
    <citation type="journal article" date="2019" name="Int. J. Syst. Evol. Microbiol.">
        <title>The Global Catalogue of Microorganisms (GCM) 10K type strain sequencing project: providing services to taxonomists for standard genome sequencing and annotation.</title>
        <authorList>
            <consortium name="The Broad Institute Genomics Platform"/>
            <consortium name="The Broad Institute Genome Sequencing Center for Infectious Disease"/>
            <person name="Wu L."/>
            <person name="Ma J."/>
        </authorList>
    </citation>
    <scope>NUCLEOTIDE SEQUENCE [LARGE SCALE GENOMIC DNA]</scope>
    <source>
        <strain evidence="7">JCM 16703</strain>
    </source>
</reference>
<proteinExistence type="inferred from homology"/>
<dbReference type="InterPro" id="IPR036390">
    <property type="entry name" value="WH_DNA-bd_sf"/>
</dbReference>
<dbReference type="PANTHER" id="PTHR30126">
    <property type="entry name" value="HTH-TYPE TRANSCRIPTIONAL REGULATOR"/>
    <property type="match status" value="1"/>
</dbReference>
<keyword evidence="3" id="KW-0238">DNA-binding</keyword>
<gene>
    <name evidence="6" type="ORF">GCM10022215_31510</name>
</gene>
<dbReference type="EMBL" id="BAAAZH010000024">
    <property type="protein sequence ID" value="GAA4124109.1"/>
    <property type="molecule type" value="Genomic_DNA"/>
</dbReference>
<dbReference type="Pfam" id="PF00126">
    <property type="entry name" value="HTH_1"/>
    <property type="match status" value="1"/>
</dbReference>
<evidence type="ECO:0000313" key="7">
    <source>
        <dbReference type="Proteomes" id="UP001501495"/>
    </source>
</evidence>
<evidence type="ECO:0000256" key="4">
    <source>
        <dbReference type="ARBA" id="ARBA00023163"/>
    </source>
</evidence>
<dbReference type="SUPFAM" id="SSF53850">
    <property type="entry name" value="Periplasmic binding protein-like II"/>
    <property type="match status" value="1"/>
</dbReference>